<feature type="domain" description="Pyruvate phosphate dikinase AMP/ATP-binding" evidence="15">
    <location>
        <begin position="21"/>
        <end position="352"/>
    </location>
</feature>
<keyword evidence="17" id="KW-1185">Reference proteome</keyword>
<protein>
    <recommendedName>
        <fullName evidence="6">Phosphoenolpyruvate synthase</fullName>
        <ecNumber evidence="5">2.7.9.2</ecNumber>
    </recommendedName>
    <alternativeName>
        <fullName evidence="13">Pyruvate, water dikinase</fullName>
    </alternativeName>
</protein>
<dbReference type="Gene3D" id="3.30.1490.20">
    <property type="entry name" value="ATP-grasp fold, A domain"/>
    <property type="match status" value="1"/>
</dbReference>
<evidence type="ECO:0000256" key="8">
    <source>
        <dbReference type="ARBA" id="ARBA00022723"/>
    </source>
</evidence>
<dbReference type="RefSeq" id="WP_182484199.1">
    <property type="nucleotide sequence ID" value="NZ_JACGWU010000001.1"/>
</dbReference>
<comment type="similarity">
    <text evidence="4">Belongs to the PEP-utilizing enzyme family.</text>
</comment>
<keyword evidence="12" id="KW-0460">Magnesium</keyword>
<comment type="pathway">
    <text evidence="3">Carbohydrate biosynthesis; gluconeogenesis.</text>
</comment>
<comment type="cofactor">
    <cofactor evidence="1">
        <name>Mg(2+)</name>
        <dbReference type="ChEBI" id="CHEBI:18420"/>
    </cofactor>
</comment>
<evidence type="ECO:0000259" key="15">
    <source>
        <dbReference type="Pfam" id="PF01326"/>
    </source>
</evidence>
<evidence type="ECO:0000256" key="7">
    <source>
        <dbReference type="ARBA" id="ARBA00022679"/>
    </source>
</evidence>
<dbReference type="Proteomes" id="UP000524237">
    <property type="component" value="Unassembled WGS sequence"/>
</dbReference>
<dbReference type="GO" id="GO:0006094">
    <property type="term" value="P:gluconeogenesis"/>
    <property type="evidence" value="ECO:0007669"/>
    <property type="project" value="UniProtKB-UniPathway"/>
</dbReference>
<evidence type="ECO:0000256" key="11">
    <source>
        <dbReference type="ARBA" id="ARBA00022840"/>
    </source>
</evidence>
<dbReference type="Pfam" id="PF01326">
    <property type="entry name" value="PPDK_N"/>
    <property type="match status" value="1"/>
</dbReference>
<accession>A0A7W3JTA1</accession>
<keyword evidence="7 16" id="KW-0808">Transferase</keyword>
<dbReference type="SUPFAM" id="SSF56059">
    <property type="entry name" value="Glutathione synthetase ATP-binding domain-like"/>
    <property type="match status" value="1"/>
</dbReference>
<keyword evidence="10 16" id="KW-0418">Kinase</keyword>
<evidence type="ECO:0000256" key="13">
    <source>
        <dbReference type="ARBA" id="ARBA00033470"/>
    </source>
</evidence>
<dbReference type="EC" id="2.7.9.2" evidence="5"/>
<dbReference type="InterPro" id="IPR002192">
    <property type="entry name" value="PPDK_AMP/ATP-bd"/>
</dbReference>
<dbReference type="Gene3D" id="3.30.470.20">
    <property type="entry name" value="ATP-grasp fold, B domain"/>
    <property type="match status" value="1"/>
</dbReference>
<comment type="function">
    <text evidence="2">Catalyzes the phosphorylation of pyruvate to phosphoenolpyruvate.</text>
</comment>
<comment type="catalytic activity">
    <reaction evidence="14">
        <text>pyruvate + ATP + H2O = phosphoenolpyruvate + AMP + phosphate + 2 H(+)</text>
        <dbReference type="Rhea" id="RHEA:11364"/>
        <dbReference type="ChEBI" id="CHEBI:15361"/>
        <dbReference type="ChEBI" id="CHEBI:15377"/>
        <dbReference type="ChEBI" id="CHEBI:15378"/>
        <dbReference type="ChEBI" id="CHEBI:30616"/>
        <dbReference type="ChEBI" id="CHEBI:43474"/>
        <dbReference type="ChEBI" id="CHEBI:58702"/>
        <dbReference type="ChEBI" id="CHEBI:456215"/>
        <dbReference type="EC" id="2.7.9.2"/>
    </reaction>
</comment>
<evidence type="ECO:0000256" key="4">
    <source>
        <dbReference type="ARBA" id="ARBA00007837"/>
    </source>
</evidence>
<dbReference type="UniPathway" id="UPA00138"/>
<keyword evidence="11" id="KW-0067">ATP-binding</keyword>
<evidence type="ECO:0000256" key="3">
    <source>
        <dbReference type="ARBA" id="ARBA00004742"/>
    </source>
</evidence>
<evidence type="ECO:0000256" key="5">
    <source>
        <dbReference type="ARBA" id="ARBA00011996"/>
    </source>
</evidence>
<dbReference type="EMBL" id="JACGWU010000001">
    <property type="protein sequence ID" value="MBA8828839.1"/>
    <property type="molecule type" value="Genomic_DNA"/>
</dbReference>
<name>A0A7W3JTA1_9MICO</name>
<sequence>MNMTAGPYTKPFGQLVAADRPSVGGKCASLGELVSAGLPVPDGFAVTVDAFEDYRDDSTLREELKNLVQAVDATSASALQLAHDKAVELVLSHPLPGTIEEDIRSAYLALSRETAQRRGLADTDNIPVAVRSSSVDEDGDAASFAGQQETYLWVVGEDDVIAKVRECWASMYSPQAIAYRHGMDDVDAHDASMISVAVQLMADADVAGVTFTVSPRTGDRSVIAINASWGLGQSVVSGEVTPDEYWLNKIGPEITTTRVAHKLHEYVPAASGVGVVLQDIPVERQDIACLSEVDVIALAEIALRVEKHYGCPQDIEWALEHNTDGSSTVMLLQSRPETNWKKRKEEKAAAAKTSSTSGLMGFMSTVTKGATS</sequence>
<evidence type="ECO:0000256" key="10">
    <source>
        <dbReference type="ARBA" id="ARBA00022777"/>
    </source>
</evidence>
<gene>
    <name evidence="16" type="ORF">FB555_000910</name>
</gene>
<dbReference type="GO" id="GO:0005524">
    <property type="term" value="F:ATP binding"/>
    <property type="evidence" value="ECO:0007669"/>
    <property type="project" value="UniProtKB-KW"/>
</dbReference>
<dbReference type="GO" id="GO:0046872">
    <property type="term" value="F:metal ion binding"/>
    <property type="evidence" value="ECO:0007669"/>
    <property type="project" value="UniProtKB-KW"/>
</dbReference>
<keyword evidence="9" id="KW-0547">Nucleotide-binding</keyword>
<organism evidence="16 17">
    <name type="scientific">Alpinimonas psychrophila</name>
    <dbReference type="NCBI Taxonomy" id="748908"/>
    <lineage>
        <taxon>Bacteria</taxon>
        <taxon>Bacillati</taxon>
        <taxon>Actinomycetota</taxon>
        <taxon>Actinomycetes</taxon>
        <taxon>Micrococcales</taxon>
        <taxon>Microbacteriaceae</taxon>
        <taxon>Alpinimonas</taxon>
    </lineage>
</organism>
<evidence type="ECO:0000256" key="2">
    <source>
        <dbReference type="ARBA" id="ARBA00002988"/>
    </source>
</evidence>
<dbReference type="InterPro" id="IPR006319">
    <property type="entry name" value="PEP_synth"/>
</dbReference>
<keyword evidence="16" id="KW-0670">Pyruvate</keyword>
<evidence type="ECO:0000256" key="9">
    <source>
        <dbReference type="ARBA" id="ARBA00022741"/>
    </source>
</evidence>
<dbReference type="InterPro" id="IPR013815">
    <property type="entry name" value="ATP_grasp_subdomain_1"/>
</dbReference>
<comment type="caution">
    <text evidence="16">The sequence shown here is derived from an EMBL/GenBank/DDBJ whole genome shotgun (WGS) entry which is preliminary data.</text>
</comment>
<evidence type="ECO:0000313" key="17">
    <source>
        <dbReference type="Proteomes" id="UP000524237"/>
    </source>
</evidence>
<evidence type="ECO:0000313" key="16">
    <source>
        <dbReference type="EMBL" id="MBA8828839.1"/>
    </source>
</evidence>
<dbReference type="GO" id="GO:0008986">
    <property type="term" value="F:pyruvate, water dikinase activity"/>
    <property type="evidence" value="ECO:0007669"/>
    <property type="project" value="UniProtKB-EC"/>
</dbReference>
<reference evidence="16 17" key="1">
    <citation type="submission" date="2020-07" db="EMBL/GenBank/DDBJ databases">
        <title>Sequencing the genomes of 1000 actinobacteria strains.</title>
        <authorList>
            <person name="Klenk H.-P."/>
        </authorList>
    </citation>
    <scope>NUCLEOTIDE SEQUENCE [LARGE SCALE GENOMIC DNA]</scope>
    <source>
        <strain evidence="16 17">DSM 23737</strain>
    </source>
</reference>
<evidence type="ECO:0000256" key="6">
    <source>
        <dbReference type="ARBA" id="ARBA00021623"/>
    </source>
</evidence>
<keyword evidence="8" id="KW-0479">Metal-binding</keyword>
<dbReference type="PANTHER" id="PTHR43030:SF1">
    <property type="entry name" value="PHOSPHOENOLPYRUVATE SYNTHASE"/>
    <property type="match status" value="1"/>
</dbReference>
<evidence type="ECO:0000256" key="14">
    <source>
        <dbReference type="ARBA" id="ARBA00047700"/>
    </source>
</evidence>
<evidence type="ECO:0000256" key="12">
    <source>
        <dbReference type="ARBA" id="ARBA00022842"/>
    </source>
</evidence>
<dbReference type="AlphaFoldDB" id="A0A7W3JTA1"/>
<proteinExistence type="inferred from homology"/>
<dbReference type="PANTHER" id="PTHR43030">
    <property type="entry name" value="PHOSPHOENOLPYRUVATE SYNTHASE"/>
    <property type="match status" value="1"/>
</dbReference>
<evidence type="ECO:0000256" key="1">
    <source>
        <dbReference type="ARBA" id="ARBA00001946"/>
    </source>
</evidence>